<proteinExistence type="predicted"/>
<accession>A0AAJ7P934</accession>
<keyword evidence="1" id="KW-1185">Reference proteome</keyword>
<dbReference type="SUPFAM" id="SSF53098">
    <property type="entry name" value="Ribonuclease H-like"/>
    <property type="match status" value="1"/>
</dbReference>
<name>A0AAJ7P934_9ACAR</name>
<dbReference type="RefSeq" id="XP_018493946.1">
    <property type="nucleotide sequence ID" value="XM_018638430.1"/>
</dbReference>
<dbReference type="InterPro" id="IPR012337">
    <property type="entry name" value="RNaseH-like_sf"/>
</dbReference>
<organism evidence="1 2">
    <name type="scientific">Galendromus occidentalis</name>
    <name type="common">western predatory mite</name>
    <dbReference type="NCBI Taxonomy" id="34638"/>
    <lineage>
        <taxon>Eukaryota</taxon>
        <taxon>Metazoa</taxon>
        <taxon>Ecdysozoa</taxon>
        <taxon>Arthropoda</taxon>
        <taxon>Chelicerata</taxon>
        <taxon>Arachnida</taxon>
        <taxon>Acari</taxon>
        <taxon>Parasitiformes</taxon>
        <taxon>Mesostigmata</taxon>
        <taxon>Gamasina</taxon>
        <taxon>Phytoseioidea</taxon>
        <taxon>Phytoseiidae</taxon>
        <taxon>Typhlodrominae</taxon>
        <taxon>Galendromus</taxon>
    </lineage>
</organism>
<dbReference type="KEGG" id="goe:108863819"/>
<dbReference type="AlphaFoldDB" id="A0AAJ7P934"/>
<reference evidence="2" key="1">
    <citation type="submission" date="2025-08" db="UniProtKB">
        <authorList>
            <consortium name="RefSeq"/>
        </authorList>
    </citation>
    <scope>IDENTIFICATION</scope>
</reference>
<gene>
    <name evidence="2" type="primary">LOC108863819</name>
</gene>
<sequence length="121" mass="13507">MKKAAEGLRVLFPSMVYVICLAHAVHRVCEDIRKLSPETDAFVASVKEVFLKAPSRIQCFGDLAPDLALPPRPVVTRWGSWLAAVCYHARNFEKIEEVLNSLHCEEAVCVSKSQELLESPV</sequence>
<evidence type="ECO:0000313" key="2">
    <source>
        <dbReference type="RefSeq" id="XP_018493946.1"/>
    </source>
</evidence>
<protein>
    <submittedName>
        <fullName evidence="2">Uncharacterized protein LOC108863819</fullName>
    </submittedName>
</protein>
<dbReference type="Proteomes" id="UP000694867">
    <property type="component" value="Unplaced"/>
</dbReference>
<dbReference type="GeneID" id="108863819"/>
<evidence type="ECO:0000313" key="1">
    <source>
        <dbReference type="Proteomes" id="UP000694867"/>
    </source>
</evidence>